<evidence type="ECO:0000313" key="2">
    <source>
        <dbReference type="Proteomes" id="UP000192491"/>
    </source>
</evidence>
<protein>
    <submittedName>
        <fullName evidence="1">TIGR02646 family protein</fullName>
    </submittedName>
</protein>
<evidence type="ECO:0000313" key="1">
    <source>
        <dbReference type="EMBL" id="OQX13870.1"/>
    </source>
</evidence>
<proteinExistence type="predicted"/>
<comment type="caution">
    <text evidence="1">The sequence shown here is derived from an EMBL/GenBank/DDBJ whole genome shotgun (WGS) entry which is preliminary data.</text>
</comment>
<dbReference type="InterPro" id="IPR013467">
    <property type="entry name" value="HNH78-like"/>
</dbReference>
<gene>
    <name evidence="1" type="ORF">BWK73_11175</name>
</gene>
<dbReference type="NCBIfam" id="TIGR02646">
    <property type="entry name" value="retron system putative HNH endonuclease"/>
    <property type="match status" value="1"/>
</dbReference>
<dbReference type="Proteomes" id="UP000192491">
    <property type="component" value="Unassembled WGS sequence"/>
</dbReference>
<dbReference type="EMBL" id="MTEJ01000039">
    <property type="protein sequence ID" value="OQX13870.1"/>
    <property type="molecule type" value="Genomic_DNA"/>
</dbReference>
<reference evidence="1 2" key="1">
    <citation type="submission" date="2017-01" db="EMBL/GenBank/DDBJ databases">
        <title>Novel large sulfur bacteria in the metagenomes of groundwater-fed chemosynthetic microbial mats in the Lake Huron basin.</title>
        <authorList>
            <person name="Sharrar A.M."/>
            <person name="Flood B.E."/>
            <person name="Bailey J.V."/>
            <person name="Jones D.S."/>
            <person name="Biddanda B."/>
            <person name="Ruberg S.A."/>
            <person name="Marcus D.N."/>
            <person name="Dick G.J."/>
        </authorList>
    </citation>
    <scope>NUCLEOTIDE SEQUENCE [LARGE SCALE GENOMIC DNA]</scope>
    <source>
        <strain evidence="1">A8</strain>
    </source>
</reference>
<dbReference type="AlphaFoldDB" id="A0A1Y1QUM9"/>
<organism evidence="1 2">
    <name type="scientific">Thiothrix lacustris</name>
    <dbReference type="NCBI Taxonomy" id="525917"/>
    <lineage>
        <taxon>Bacteria</taxon>
        <taxon>Pseudomonadati</taxon>
        <taxon>Pseudomonadota</taxon>
        <taxon>Gammaproteobacteria</taxon>
        <taxon>Thiotrichales</taxon>
        <taxon>Thiotrichaceae</taxon>
        <taxon>Thiothrix</taxon>
    </lineage>
</organism>
<accession>A0A1Y1QUM9</accession>
<sequence>MRYIKKGVSPSVFEECKKSLPVGAVWDDFEENKELGQCKQDFKSHLMSEQSTLCVYCERKIHLDIETKDENGVTLSFQKSNCHFEHVMPKDSYPELAFEYKNLTLSCNGDQCDPEQKKSFKPEDVHSCGHKKGKIFHQNEFLNPVELQDISEFFVYDLTTCAIISSGKDDVCANKTIGLLSLNNPRLNNERSIARTEFIRKFSVDVRNKEVRRIKAYLGKSPAFLSFLRYWLASSNKGLDL</sequence>
<name>A0A1Y1QUM9_9GAMM</name>